<dbReference type="PRINTS" id="PR00721">
    <property type="entry name" value="STOMATIN"/>
</dbReference>
<evidence type="ECO:0000259" key="3">
    <source>
        <dbReference type="SMART" id="SM00244"/>
    </source>
</evidence>
<dbReference type="GO" id="GO:0098552">
    <property type="term" value="C:side of membrane"/>
    <property type="evidence" value="ECO:0007669"/>
    <property type="project" value="UniProtKB-ARBA"/>
</dbReference>
<dbReference type="InterPro" id="IPR036013">
    <property type="entry name" value="Band_7/SPFH_dom_sf"/>
</dbReference>
<feature type="domain" description="Band 7" evidence="3">
    <location>
        <begin position="32"/>
        <end position="220"/>
    </location>
</feature>
<dbReference type="Gene3D" id="3.30.479.30">
    <property type="entry name" value="Band 7 domain"/>
    <property type="match status" value="1"/>
</dbReference>
<feature type="transmembrane region" description="Helical" evidence="2">
    <location>
        <begin position="12"/>
        <end position="31"/>
    </location>
</feature>
<dbReference type="InterPro" id="IPR001972">
    <property type="entry name" value="Stomatin_HflK_fam"/>
</dbReference>
<protein>
    <recommendedName>
        <fullName evidence="3">Band 7 domain-containing protein</fullName>
    </recommendedName>
</protein>
<comment type="similarity">
    <text evidence="1">Belongs to the band 7/mec-2 family.</text>
</comment>
<dbReference type="Proteomes" id="UP000695562">
    <property type="component" value="Unassembled WGS sequence"/>
</dbReference>
<dbReference type="CDD" id="cd08829">
    <property type="entry name" value="SPFH_paraslipin"/>
    <property type="match status" value="1"/>
</dbReference>
<dbReference type="Pfam" id="PF01145">
    <property type="entry name" value="Band_7"/>
    <property type="match status" value="1"/>
</dbReference>
<keyword evidence="2" id="KW-0812">Transmembrane</keyword>
<keyword evidence="5" id="KW-1185">Reference proteome</keyword>
<sequence length="338" mass="38419">MVKFSKSDISLIVLAAFVGFLVLLYIFRLIGKIIVVEQGTCVIVERLGRFHRKLDHGIHVLVPFLDTIRPLLWRYTETYYDSNIDVTQGKKNYKVFQKSYQRIDVRESVMDFPLQSIITRDNVKIKIHPMLIYKIVDPIRAVYEVYDLALCVEKLVQTTLRSIIGDMGLDDTCASREEINKILSQKISPVFLNWGFKLLKAEILEILPSRSIQVAMHKQIAAERLRRANIISAEGFREQTKTEAEGDSQATISISKGTQQVSIITARAHAESKIIQAQAEAESIKIIGDALQEYNIEPTQYIIGMKYITTLLDMAKRAKVVSVQLPYQSNVMGAVKKL</sequence>
<name>A0A8J4PZ05_9MYCE</name>
<dbReference type="PANTHER" id="PTHR43327">
    <property type="entry name" value="STOMATIN-LIKE PROTEIN 2, MITOCHONDRIAL"/>
    <property type="match status" value="1"/>
</dbReference>
<evidence type="ECO:0000313" key="4">
    <source>
        <dbReference type="EMBL" id="KAF2075132.1"/>
    </source>
</evidence>
<evidence type="ECO:0000313" key="5">
    <source>
        <dbReference type="Proteomes" id="UP000695562"/>
    </source>
</evidence>
<dbReference type="OrthoDB" id="434619at2759"/>
<evidence type="ECO:0000256" key="1">
    <source>
        <dbReference type="ARBA" id="ARBA00008164"/>
    </source>
</evidence>
<dbReference type="EMBL" id="AJWJ01000113">
    <property type="protein sequence ID" value="KAF2075132.1"/>
    <property type="molecule type" value="Genomic_DNA"/>
</dbReference>
<dbReference type="FunFam" id="3.30.479.30:FF:000004">
    <property type="entry name" value="Putative membrane protease family, stomatin"/>
    <property type="match status" value="1"/>
</dbReference>
<dbReference type="SMART" id="SM00244">
    <property type="entry name" value="PHB"/>
    <property type="match status" value="1"/>
</dbReference>
<dbReference type="InterPro" id="IPR050710">
    <property type="entry name" value="Band7/mec-2_domain"/>
</dbReference>
<dbReference type="GO" id="GO:0005886">
    <property type="term" value="C:plasma membrane"/>
    <property type="evidence" value="ECO:0007669"/>
    <property type="project" value="UniProtKB-ARBA"/>
</dbReference>
<proteinExistence type="inferred from homology"/>
<dbReference type="AlphaFoldDB" id="A0A8J4PZ05"/>
<keyword evidence="2" id="KW-1133">Transmembrane helix</keyword>
<keyword evidence="2" id="KW-0472">Membrane</keyword>
<dbReference type="InterPro" id="IPR001107">
    <property type="entry name" value="Band_7"/>
</dbReference>
<comment type="caution">
    <text evidence="4">The sequence shown here is derived from an EMBL/GenBank/DDBJ whole genome shotgun (WGS) entry which is preliminary data.</text>
</comment>
<accession>A0A8J4PZ05</accession>
<dbReference type="PANTHER" id="PTHR43327:SF10">
    <property type="entry name" value="STOMATIN-LIKE PROTEIN 2, MITOCHONDRIAL"/>
    <property type="match status" value="1"/>
</dbReference>
<evidence type="ECO:0000256" key="2">
    <source>
        <dbReference type="SAM" id="Phobius"/>
    </source>
</evidence>
<reference evidence="4" key="1">
    <citation type="submission" date="2020-01" db="EMBL/GenBank/DDBJ databases">
        <title>Development of genomics and gene disruption for Polysphondylium violaceum indicates a role for the polyketide synthase stlB in stalk morphogenesis.</title>
        <authorList>
            <person name="Narita B."/>
            <person name="Kawabe Y."/>
            <person name="Kin K."/>
            <person name="Saito T."/>
            <person name="Gibbs R."/>
            <person name="Kuspa A."/>
            <person name="Muzny D."/>
            <person name="Queller D."/>
            <person name="Richards S."/>
            <person name="Strassman J."/>
            <person name="Sucgang R."/>
            <person name="Worley K."/>
            <person name="Schaap P."/>
        </authorList>
    </citation>
    <scope>NUCLEOTIDE SEQUENCE</scope>
    <source>
        <strain evidence="4">QSvi11</strain>
    </source>
</reference>
<gene>
    <name evidence="4" type="ORF">CYY_003567</name>
</gene>
<organism evidence="4 5">
    <name type="scientific">Polysphondylium violaceum</name>
    <dbReference type="NCBI Taxonomy" id="133409"/>
    <lineage>
        <taxon>Eukaryota</taxon>
        <taxon>Amoebozoa</taxon>
        <taxon>Evosea</taxon>
        <taxon>Eumycetozoa</taxon>
        <taxon>Dictyostelia</taxon>
        <taxon>Dictyosteliales</taxon>
        <taxon>Dictyosteliaceae</taxon>
        <taxon>Polysphondylium</taxon>
    </lineage>
</organism>
<dbReference type="SUPFAM" id="SSF117892">
    <property type="entry name" value="Band 7/SPFH domain"/>
    <property type="match status" value="1"/>
</dbReference>